<dbReference type="Proteomes" id="UP001153269">
    <property type="component" value="Unassembled WGS sequence"/>
</dbReference>
<proteinExistence type="predicted"/>
<keyword evidence="2" id="KW-1185">Reference proteome</keyword>
<evidence type="ECO:0000313" key="1">
    <source>
        <dbReference type="EMBL" id="CAB1412564.1"/>
    </source>
</evidence>
<accession>A0A9N7Y5X1</accession>
<protein>
    <submittedName>
        <fullName evidence="1">Uncharacterized protein</fullName>
    </submittedName>
</protein>
<comment type="caution">
    <text evidence="1">The sequence shown here is derived from an EMBL/GenBank/DDBJ whole genome shotgun (WGS) entry which is preliminary data.</text>
</comment>
<sequence>MKNLKMKNLKMKNLKMKNLMMKNLKMKNLKMKNLKMKNLKMSICRTDDFWIGYCCLTPYDTGLVGSTFCLFHEGCTGWLDRIIGPLLTGQEIQPCLVNTGGWT</sequence>
<organism evidence="1 2">
    <name type="scientific">Pleuronectes platessa</name>
    <name type="common">European plaice</name>
    <dbReference type="NCBI Taxonomy" id="8262"/>
    <lineage>
        <taxon>Eukaryota</taxon>
        <taxon>Metazoa</taxon>
        <taxon>Chordata</taxon>
        <taxon>Craniata</taxon>
        <taxon>Vertebrata</taxon>
        <taxon>Euteleostomi</taxon>
        <taxon>Actinopterygii</taxon>
        <taxon>Neopterygii</taxon>
        <taxon>Teleostei</taxon>
        <taxon>Neoteleostei</taxon>
        <taxon>Acanthomorphata</taxon>
        <taxon>Carangaria</taxon>
        <taxon>Pleuronectiformes</taxon>
        <taxon>Pleuronectoidei</taxon>
        <taxon>Pleuronectidae</taxon>
        <taxon>Pleuronectes</taxon>
    </lineage>
</organism>
<evidence type="ECO:0000313" key="2">
    <source>
        <dbReference type="Proteomes" id="UP001153269"/>
    </source>
</evidence>
<gene>
    <name evidence="1" type="ORF">PLEPLA_LOCUS257</name>
</gene>
<name>A0A9N7Y5X1_PLEPL</name>
<dbReference type="EMBL" id="CADEAL010000008">
    <property type="protein sequence ID" value="CAB1412564.1"/>
    <property type="molecule type" value="Genomic_DNA"/>
</dbReference>
<dbReference type="AlphaFoldDB" id="A0A9N7Y5X1"/>
<reference evidence="1" key="1">
    <citation type="submission" date="2020-03" db="EMBL/GenBank/DDBJ databases">
        <authorList>
            <person name="Weist P."/>
        </authorList>
    </citation>
    <scope>NUCLEOTIDE SEQUENCE</scope>
</reference>